<comment type="caution">
    <text evidence="2">The sequence shown here is derived from an EMBL/GenBank/DDBJ whole genome shotgun (WGS) entry which is preliminary data.</text>
</comment>
<evidence type="ECO:0000313" key="2">
    <source>
        <dbReference type="EMBL" id="KAG1301762.1"/>
    </source>
</evidence>
<reference evidence="2" key="1">
    <citation type="journal article" date="2020" name="Microb. Genom.">
        <title>Genetic diversity of clinical and environmental Mucorales isolates obtained from an investigation of mucormycosis cases among solid organ transplant recipients.</title>
        <authorList>
            <person name="Nguyen M.H."/>
            <person name="Kaul D."/>
            <person name="Muto C."/>
            <person name="Cheng S.J."/>
            <person name="Richter R.A."/>
            <person name="Bruno V.M."/>
            <person name="Liu G."/>
            <person name="Beyhan S."/>
            <person name="Sundermann A.J."/>
            <person name="Mounaud S."/>
            <person name="Pasculle A.W."/>
            <person name="Nierman W.C."/>
            <person name="Driscoll E."/>
            <person name="Cumbie R."/>
            <person name="Clancy C.J."/>
            <person name="Dupont C.L."/>
        </authorList>
    </citation>
    <scope>NUCLEOTIDE SEQUENCE</scope>
    <source>
        <strain evidence="2">GL11</strain>
    </source>
</reference>
<evidence type="ECO:0000256" key="1">
    <source>
        <dbReference type="SAM" id="MobiDB-lite"/>
    </source>
</evidence>
<keyword evidence="3" id="KW-1185">Reference proteome</keyword>
<sequence length="162" mass="18509">MKDSCVILWYLHMQKQVDHSSTSNQPTSPQTISTSSEPSTSIKDQDDSEDNAELATISPENVDMDIREPKTDDRFVIHGFDVSKAFHDFQVSVQKRIIQGESLKMESHPKRFHDDLKKHIPDDLLEKIVKGMAEKFDIGTHTVSLDLINKLFPLIDVRMCDI</sequence>
<organism evidence="2 3">
    <name type="scientific">Rhizopus oryzae</name>
    <name type="common">Mucormycosis agent</name>
    <name type="synonym">Rhizopus arrhizus var. delemar</name>
    <dbReference type="NCBI Taxonomy" id="64495"/>
    <lineage>
        <taxon>Eukaryota</taxon>
        <taxon>Fungi</taxon>
        <taxon>Fungi incertae sedis</taxon>
        <taxon>Mucoromycota</taxon>
        <taxon>Mucoromycotina</taxon>
        <taxon>Mucoromycetes</taxon>
        <taxon>Mucorales</taxon>
        <taxon>Mucorineae</taxon>
        <taxon>Rhizopodaceae</taxon>
        <taxon>Rhizopus</taxon>
    </lineage>
</organism>
<accession>A0A9P6WZ46</accession>
<gene>
    <name evidence="2" type="ORF">G6F64_011515</name>
</gene>
<feature type="compositionally biased region" description="Low complexity" evidence="1">
    <location>
        <begin position="20"/>
        <end position="42"/>
    </location>
</feature>
<protein>
    <submittedName>
        <fullName evidence="2">Uncharacterized protein</fullName>
    </submittedName>
</protein>
<name>A0A9P6WZ46_RHIOR</name>
<feature type="region of interest" description="Disordered" evidence="1">
    <location>
        <begin position="18"/>
        <end position="52"/>
    </location>
</feature>
<dbReference type="Proteomes" id="UP000716291">
    <property type="component" value="Unassembled WGS sequence"/>
</dbReference>
<dbReference type="EMBL" id="JAANQT010002839">
    <property type="protein sequence ID" value="KAG1301762.1"/>
    <property type="molecule type" value="Genomic_DNA"/>
</dbReference>
<proteinExistence type="predicted"/>
<evidence type="ECO:0000313" key="3">
    <source>
        <dbReference type="Proteomes" id="UP000716291"/>
    </source>
</evidence>
<dbReference type="AlphaFoldDB" id="A0A9P6WZ46"/>